<gene>
    <name evidence="1" type="ORF">KP509_13G075600</name>
</gene>
<dbReference type="OMA" id="SMCASHY"/>
<evidence type="ECO:0000313" key="1">
    <source>
        <dbReference type="EMBL" id="KAH7421787.1"/>
    </source>
</evidence>
<dbReference type="AlphaFoldDB" id="A0A8T2TER6"/>
<keyword evidence="2" id="KW-1185">Reference proteome</keyword>
<dbReference type="PANTHER" id="PTHR48150">
    <property type="entry name" value="CYTOCHROME C OXIDASE-ASSEMBLY FACTOR COX23, MITOCHONDRIAL"/>
    <property type="match status" value="1"/>
</dbReference>
<dbReference type="InterPro" id="IPR009069">
    <property type="entry name" value="Cys_alpha_HP_mot_SF"/>
</dbReference>
<sequence length="89" mass="10476">MAQTEEETPFEYPAAKSGYQRLADSMCASYYAASLKCLEQANSDKSQCQSQFDAYKACRKREHQLRLERNRAESDEKIRRIVDKLKFWK</sequence>
<dbReference type="PROSITE" id="PS51808">
    <property type="entry name" value="CHCH"/>
    <property type="match status" value="1"/>
</dbReference>
<comment type="caution">
    <text evidence="1">The sequence shown here is derived from an EMBL/GenBank/DDBJ whole genome shotgun (WGS) entry which is preliminary data.</text>
</comment>
<evidence type="ECO:0000313" key="2">
    <source>
        <dbReference type="Proteomes" id="UP000825935"/>
    </source>
</evidence>
<reference evidence="1" key="1">
    <citation type="submission" date="2021-08" db="EMBL/GenBank/DDBJ databases">
        <title>WGS assembly of Ceratopteris richardii.</title>
        <authorList>
            <person name="Marchant D.B."/>
            <person name="Chen G."/>
            <person name="Jenkins J."/>
            <person name="Shu S."/>
            <person name="Leebens-Mack J."/>
            <person name="Grimwood J."/>
            <person name="Schmutz J."/>
            <person name="Soltis P."/>
            <person name="Soltis D."/>
            <person name="Chen Z.-H."/>
        </authorList>
    </citation>
    <scope>NUCLEOTIDE SEQUENCE</scope>
    <source>
        <strain evidence="1">Whitten #5841</strain>
        <tissue evidence="1">Leaf</tissue>
    </source>
</reference>
<accession>A0A8T2TER6</accession>
<proteinExistence type="predicted"/>
<dbReference type="SUPFAM" id="SSF47072">
    <property type="entry name" value="Cysteine alpha-hairpin motif"/>
    <property type="match status" value="1"/>
</dbReference>
<dbReference type="EMBL" id="CM035418">
    <property type="protein sequence ID" value="KAH7421787.1"/>
    <property type="molecule type" value="Genomic_DNA"/>
</dbReference>
<dbReference type="Proteomes" id="UP000825935">
    <property type="component" value="Chromosome 13"/>
</dbReference>
<protein>
    <recommendedName>
        <fullName evidence="3">CHCH domain-containing protein</fullName>
    </recommendedName>
</protein>
<dbReference type="PANTHER" id="PTHR48150:SF1">
    <property type="entry name" value="COX19 FAMILY PROTEIN (CHCH MOTIF)"/>
    <property type="match status" value="1"/>
</dbReference>
<evidence type="ECO:0008006" key="3">
    <source>
        <dbReference type="Google" id="ProtNLM"/>
    </source>
</evidence>
<dbReference type="OrthoDB" id="9971592at2759"/>
<name>A0A8T2TER6_CERRI</name>
<organism evidence="1 2">
    <name type="scientific">Ceratopteris richardii</name>
    <name type="common">Triangle waterfern</name>
    <dbReference type="NCBI Taxonomy" id="49495"/>
    <lineage>
        <taxon>Eukaryota</taxon>
        <taxon>Viridiplantae</taxon>
        <taxon>Streptophyta</taxon>
        <taxon>Embryophyta</taxon>
        <taxon>Tracheophyta</taxon>
        <taxon>Polypodiopsida</taxon>
        <taxon>Polypodiidae</taxon>
        <taxon>Polypodiales</taxon>
        <taxon>Pteridineae</taxon>
        <taxon>Pteridaceae</taxon>
        <taxon>Parkerioideae</taxon>
        <taxon>Ceratopteris</taxon>
    </lineage>
</organism>